<keyword evidence="2" id="KW-1185">Reference proteome</keyword>
<protein>
    <recommendedName>
        <fullName evidence="3">Lipoprotein</fullName>
    </recommendedName>
</protein>
<dbReference type="EMBL" id="JBAJEX010000001">
    <property type="protein sequence ID" value="MEO1765875.1"/>
    <property type="molecule type" value="Genomic_DNA"/>
</dbReference>
<organism evidence="1 2">
    <name type="scientific">Thiobacter aerophilum</name>
    <dbReference type="NCBI Taxonomy" id="3121275"/>
    <lineage>
        <taxon>Bacteria</taxon>
        <taxon>Pseudomonadati</taxon>
        <taxon>Pseudomonadota</taxon>
        <taxon>Betaproteobacteria</taxon>
        <taxon>Burkholderiales</taxon>
        <taxon>Thiobacteraceae</taxon>
        <taxon>Thiobacter</taxon>
    </lineage>
</organism>
<reference evidence="1 2" key="1">
    <citation type="submission" date="2024-02" db="EMBL/GenBank/DDBJ databases">
        <title>New thermophilic sulfur-oxidizing bacteria from a hot springs of the Uzon caldera (Kamchatka, Russia).</title>
        <authorList>
            <person name="Dukat A.M."/>
            <person name="Elcheninov A.G."/>
            <person name="Frolov E.N."/>
        </authorList>
    </citation>
    <scope>NUCLEOTIDE SEQUENCE [LARGE SCALE GENOMIC DNA]</scope>
    <source>
        <strain evidence="1 2">AK1</strain>
    </source>
</reference>
<proteinExistence type="predicted"/>
<name>A0ABV0ECZ3_9BURK</name>
<accession>A0ABV0ECZ3</accession>
<dbReference type="Proteomes" id="UP001482231">
    <property type="component" value="Unassembled WGS sequence"/>
</dbReference>
<comment type="caution">
    <text evidence="1">The sequence shown here is derived from an EMBL/GenBank/DDBJ whole genome shotgun (WGS) entry which is preliminary data.</text>
</comment>
<evidence type="ECO:0000313" key="2">
    <source>
        <dbReference type="Proteomes" id="UP001482231"/>
    </source>
</evidence>
<evidence type="ECO:0000313" key="1">
    <source>
        <dbReference type="EMBL" id="MEO1765875.1"/>
    </source>
</evidence>
<gene>
    <name evidence="1" type="ORF">V6E02_01390</name>
</gene>
<dbReference type="RefSeq" id="WP_347306411.1">
    <property type="nucleotide sequence ID" value="NZ_JBAJEX010000001.1"/>
</dbReference>
<evidence type="ECO:0008006" key="3">
    <source>
        <dbReference type="Google" id="ProtNLM"/>
    </source>
</evidence>
<sequence length="201" mass="22851">MTSLAKTDIDNVAELHVQEALHHLRVLAEKLYRRNPREWRKGGHVSLEQAMARLFEGGFQRELPELQGRRGTAAVHLAFRDDYGGDRVLAFIWGLATMTLAAYNDRTEYYALDELDPQKLYNAARNYEIAAWKLANARDARGELFLLSNEMGGEGRNLSFEREFGKLIGETDMMARIVAGRTQRTIVRVIQNLATAVFLPI</sequence>